<dbReference type="Proteomes" id="UP000265703">
    <property type="component" value="Unassembled WGS sequence"/>
</dbReference>
<dbReference type="SUPFAM" id="SSF53067">
    <property type="entry name" value="Actin-like ATPase domain"/>
    <property type="match status" value="2"/>
</dbReference>
<dbReference type="CDD" id="cd10229">
    <property type="entry name" value="ASKHA_NBD_HSP70_HSPA12"/>
    <property type="match status" value="1"/>
</dbReference>
<proteinExistence type="predicted"/>
<dbReference type="PANTHER" id="PTHR14187:SF5">
    <property type="entry name" value="HEAT SHOCK 70 KDA PROTEIN 12A"/>
    <property type="match status" value="1"/>
</dbReference>
<dbReference type="STRING" id="658196.A0A397T0F0"/>
<accession>A0A397T0F0</accession>
<protein>
    <recommendedName>
        <fullName evidence="3">Actin-like ATPase domain-containing protein</fullName>
    </recommendedName>
</protein>
<evidence type="ECO:0000313" key="1">
    <source>
        <dbReference type="EMBL" id="RIA91788.1"/>
    </source>
</evidence>
<organism evidence="1 2">
    <name type="scientific">Glomus cerebriforme</name>
    <dbReference type="NCBI Taxonomy" id="658196"/>
    <lineage>
        <taxon>Eukaryota</taxon>
        <taxon>Fungi</taxon>
        <taxon>Fungi incertae sedis</taxon>
        <taxon>Mucoromycota</taxon>
        <taxon>Glomeromycotina</taxon>
        <taxon>Glomeromycetes</taxon>
        <taxon>Glomerales</taxon>
        <taxon>Glomeraceae</taxon>
        <taxon>Glomus</taxon>
    </lineage>
</organism>
<comment type="caution">
    <text evidence="1">The sequence shown here is derived from an EMBL/GenBank/DDBJ whole genome shotgun (WGS) entry which is preliminary data.</text>
</comment>
<dbReference type="EMBL" id="QKYT01000142">
    <property type="protein sequence ID" value="RIA91788.1"/>
    <property type="molecule type" value="Genomic_DNA"/>
</dbReference>
<dbReference type="InterPro" id="IPR043129">
    <property type="entry name" value="ATPase_NBD"/>
</dbReference>
<evidence type="ECO:0008006" key="3">
    <source>
        <dbReference type="Google" id="ProtNLM"/>
    </source>
</evidence>
<evidence type="ECO:0000313" key="2">
    <source>
        <dbReference type="Proteomes" id="UP000265703"/>
    </source>
</evidence>
<gene>
    <name evidence="1" type="ORF">C1645_766525</name>
</gene>
<dbReference type="Gene3D" id="3.30.420.40">
    <property type="match status" value="2"/>
</dbReference>
<name>A0A397T0F0_9GLOM</name>
<sequence length="560" mass="64614">MPSLGDDIRVVVAIDFGTTYSGFAFAHKSNPDDVIVQDYWKRHEGWFKTPTVIKYDDTYTNVISWGLTALAQKPRGRFFQPSSKPIELFKLHLLGDALEKKPFLPDKLDYKDVIKDYLEKLGDDIKKRINIHWNNVDFNKQVIIVLTVPAEFDDNAIAIMSECAVNANLIKNVNCRNLKFTTEPEAAAIHSMNSLKKEHHLKSGDSFMVVDCGGGTVDLTTRELLDDDKLIEITERTGDNCGSCFVDQEFINFLGGKIGETAIDLLKTSHYSTLQYIVQDFCTNAKILFTGQEEDFQSYYLNLDEYEPIKPYIDGKERKELEKDEWMIEAKFDDIKKMFDPVIERIFILIRGQLEQLKKREKKSSIMLLVGGFSESEYLQNRIRKEFSEELPNICVPTHPVTSVMKGAVKFGLSEEIVKNRILKWTYGTCVVRKWQPATDPLSQKLPNGYVKVFEKLAERGESVTLTDKVVKYFKPFSLTQRKMNIDMYVTKSLNAKYIKDPEVKLFRKYHIELPELDSYEDIEDIAISFTLKFGHVKMFATAENRNTGDEHHVTFEYKF</sequence>
<reference evidence="1 2" key="1">
    <citation type="submission" date="2018-06" db="EMBL/GenBank/DDBJ databases">
        <title>Comparative genomics reveals the genomic features of Rhizophagus irregularis, R. cerebriforme, R. diaphanum and Gigaspora rosea, and their symbiotic lifestyle signature.</title>
        <authorList>
            <person name="Morin E."/>
            <person name="San Clemente H."/>
            <person name="Chen E.C.H."/>
            <person name="De La Providencia I."/>
            <person name="Hainaut M."/>
            <person name="Kuo A."/>
            <person name="Kohler A."/>
            <person name="Murat C."/>
            <person name="Tang N."/>
            <person name="Roy S."/>
            <person name="Loubradou J."/>
            <person name="Henrissat B."/>
            <person name="Grigoriev I.V."/>
            <person name="Corradi N."/>
            <person name="Roux C."/>
            <person name="Martin F.M."/>
        </authorList>
    </citation>
    <scope>NUCLEOTIDE SEQUENCE [LARGE SCALE GENOMIC DNA]</scope>
    <source>
        <strain evidence="1 2">DAOM 227022</strain>
    </source>
</reference>
<dbReference type="PANTHER" id="PTHR14187">
    <property type="entry name" value="ALPHA KINASE/ELONGATION FACTOR 2 KINASE"/>
    <property type="match status" value="1"/>
</dbReference>
<dbReference type="AlphaFoldDB" id="A0A397T0F0"/>
<dbReference type="Gene3D" id="3.90.640.10">
    <property type="entry name" value="Actin, Chain A, domain 4"/>
    <property type="match status" value="1"/>
</dbReference>
<keyword evidence="2" id="KW-1185">Reference proteome</keyword>
<dbReference type="OrthoDB" id="2963168at2759"/>